<evidence type="ECO:0000313" key="3">
    <source>
        <dbReference type="Proteomes" id="UP000190888"/>
    </source>
</evidence>
<dbReference type="InterPro" id="IPR029032">
    <property type="entry name" value="AhpD-like"/>
</dbReference>
<dbReference type="STRING" id="413434.SAMN04488132_11021"/>
<keyword evidence="3" id="KW-1185">Reference proteome</keyword>
<dbReference type="GO" id="GO:0051920">
    <property type="term" value="F:peroxiredoxin activity"/>
    <property type="evidence" value="ECO:0007669"/>
    <property type="project" value="InterPro"/>
</dbReference>
<dbReference type="SUPFAM" id="SSF69118">
    <property type="entry name" value="AhpD-like"/>
    <property type="match status" value="1"/>
</dbReference>
<keyword evidence="2" id="KW-0575">Peroxidase</keyword>
<dbReference type="OrthoDB" id="9154867at2"/>
<dbReference type="Pfam" id="PF02627">
    <property type="entry name" value="CMD"/>
    <property type="match status" value="1"/>
</dbReference>
<dbReference type="PANTHER" id="PTHR33930">
    <property type="entry name" value="ALKYL HYDROPEROXIDE REDUCTASE AHPD"/>
    <property type="match status" value="1"/>
</dbReference>
<proteinExistence type="predicted"/>
<dbReference type="AlphaFoldDB" id="A0A1T4R031"/>
<feature type="domain" description="Carboxymuconolactone decarboxylase-like" evidence="1">
    <location>
        <begin position="14"/>
        <end position="94"/>
    </location>
</feature>
<protein>
    <submittedName>
        <fullName evidence="2">Uncharacterized conserved protein YurZ, alkylhydroperoxidase/carboxymuconolactone decarboxylase family</fullName>
    </submittedName>
</protein>
<keyword evidence="2" id="KW-0560">Oxidoreductase</keyword>
<evidence type="ECO:0000259" key="1">
    <source>
        <dbReference type="Pfam" id="PF02627"/>
    </source>
</evidence>
<dbReference type="RefSeq" id="WP_078832383.1">
    <property type="nucleotide sequence ID" value="NZ_FUWH01000010.1"/>
</dbReference>
<dbReference type="Gene3D" id="1.20.1290.10">
    <property type="entry name" value="AhpD-like"/>
    <property type="match status" value="1"/>
</dbReference>
<dbReference type="PANTHER" id="PTHR33930:SF2">
    <property type="entry name" value="BLR3452 PROTEIN"/>
    <property type="match status" value="1"/>
</dbReference>
<evidence type="ECO:0000313" key="2">
    <source>
        <dbReference type="EMBL" id="SKA09217.1"/>
    </source>
</evidence>
<accession>A0A1T4R031</accession>
<gene>
    <name evidence="2" type="ORF">SAMN04488132_11021</name>
</gene>
<dbReference type="Proteomes" id="UP000190888">
    <property type="component" value="Unassembled WGS sequence"/>
</dbReference>
<dbReference type="EMBL" id="FUWH01000010">
    <property type="protein sequence ID" value="SKA09217.1"/>
    <property type="molecule type" value="Genomic_DNA"/>
</dbReference>
<organism evidence="2 3">
    <name type="scientific">Sediminibacterium ginsengisoli</name>
    <dbReference type="NCBI Taxonomy" id="413434"/>
    <lineage>
        <taxon>Bacteria</taxon>
        <taxon>Pseudomonadati</taxon>
        <taxon>Bacteroidota</taxon>
        <taxon>Chitinophagia</taxon>
        <taxon>Chitinophagales</taxon>
        <taxon>Chitinophagaceae</taxon>
        <taxon>Sediminibacterium</taxon>
    </lineage>
</organism>
<sequence length="106" mass="11426">MESNTMELFMKEAPDVAKAFDGLIQSLIASEGLDAKTKQLIYIAMKTAMGDDTAVKFHAPMAKQLGATKPEIIDAILLSLTVSGISGVMASLPYVVKLFDKNESEM</sequence>
<reference evidence="2 3" key="1">
    <citation type="submission" date="2017-02" db="EMBL/GenBank/DDBJ databases">
        <authorList>
            <person name="Peterson S.W."/>
        </authorList>
    </citation>
    <scope>NUCLEOTIDE SEQUENCE [LARGE SCALE GENOMIC DNA]</scope>
    <source>
        <strain evidence="2 3">DSM 22335</strain>
    </source>
</reference>
<name>A0A1T4R031_9BACT</name>
<dbReference type="InterPro" id="IPR003779">
    <property type="entry name" value="CMD-like"/>
</dbReference>